<reference evidence="7 8" key="1">
    <citation type="submission" date="2017-12" db="EMBL/GenBank/DDBJ databases">
        <title>The whole genome sequence of the Acidipropionibacterium virtanenii sp. nov. type strain JS278.</title>
        <authorList>
            <person name="Laine P."/>
            <person name="Deptula P."/>
            <person name="Varmanen P."/>
            <person name="Auvinen P."/>
        </authorList>
    </citation>
    <scope>NUCLEOTIDE SEQUENCE [LARGE SCALE GENOMIC DNA]</scope>
    <source>
        <strain evidence="7 8">JS278</strain>
    </source>
</reference>
<dbReference type="PIRSF" id="PIRSF000141">
    <property type="entry name" value="Anaerobic_G3P_dh"/>
    <property type="match status" value="1"/>
</dbReference>
<keyword evidence="8" id="KW-1185">Reference proteome</keyword>
<dbReference type="PANTHER" id="PTHR43400:SF7">
    <property type="entry name" value="FAD-DEPENDENT OXIDOREDUCTASE 2 FAD BINDING DOMAIN-CONTAINING PROTEIN"/>
    <property type="match status" value="1"/>
</dbReference>
<feature type="domain" description="FAD-dependent oxidoreductase 2 FAD-binding" evidence="6">
    <location>
        <begin position="18"/>
        <end position="418"/>
    </location>
</feature>
<evidence type="ECO:0000256" key="4">
    <source>
        <dbReference type="ARBA" id="ARBA00022827"/>
    </source>
</evidence>
<keyword evidence="3" id="KW-0288">FMN</keyword>
<dbReference type="OrthoDB" id="140595at2"/>
<gene>
    <name evidence="7" type="primary">glpB</name>
    <name evidence="7" type="ORF">JS278_00266</name>
</gene>
<dbReference type="NCBIfam" id="NF003724">
    <property type="entry name" value="PRK05329.2-3"/>
    <property type="match status" value="1"/>
</dbReference>
<name>A0A344UQB5_9ACTN</name>
<accession>A0A344UQB5</accession>
<dbReference type="AlphaFoldDB" id="A0A344UQB5"/>
<organism evidence="7 8">
    <name type="scientific">Acidipropionibacterium virtanenii</name>
    <dbReference type="NCBI Taxonomy" id="2057246"/>
    <lineage>
        <taxon>Bacteria</taxon>
        <taxon>Bacillati</taxon>
        <taxon>Actinomycetota</taxon>
        <taxon>Actinomycetes</taxon>
        <taxon>Propionibacteriales</taxon>
        <taxon>Propionibacteriaceae</taxon>
        <taxon>Acidipropionibacterium</taxon>
    </lineage>
</organism>
<evidence type="ECO:0000256" key="3">
    <source>
        <dbReference type="ARBA" id="ARBA00022643"/>
    </source>
</evidence>
<dbReference type="InterPro" id="IPR050315">
    <property type="entry name" value="FAD-oxidoreductase_2"/>
</dbReference>
<keyword evidence="2" id="KW-0285">Flavoprotein</keyword>
<sequence>MTTTAVPTTAARIGAQPHVVVIGAGIAGLTASLRLRRAGARVTQVTKGLGGLQLSQGTIDILGYTPDRVSRPLDAIDDYAAAHPAHPYAKIGADAVRQGVRFLKEIAGDEFLVGDGEENVNLPTAVGAVRPTALIPPSMTAGVLHDGLKVVIIGIAQLKDFHPMLIAQNLERTVLPDGGRVQARAVMTDFEPRPNEFDASGLTFARALDDPKTRRTFAEGLKGFVNEGEAVGLPAVLGLDDHQAALAEISSILGAPVFEISSLPPCVPGMRLNEKLVTTVKKERVEFILGSKVVGRTAADGRIASVTVGVAGHKREIPCDAVILAAGGFESAALRLDSHGTVHDTVLDLPVKLPEGIDADHLTHGDYWGDPQPLFEVGVEVDSSMKVVKDGVPVFDNVYAAGGVLAGATRWQDKTGEGIALGSAVKAADAVLAALPVAAPAAQTAERN</sequence>
<dbReference type="InterPro" id="IPR036188">
    <property type="entry name" value="FAD/NAD-bd_sf"/>
</dbReference>
<dbReference type="Gene3D" id="3.50.50.60">
    <property type="entry name" value="FAD/NAD(P)-binding domain"/>
    <property type="match status" value="2"/>
</dbReference>
<dbReference type="GO" id="GO:0009331">
    <property type="term" value="C:glycerol-3-phosphate dehydrogenase (FAD) complex"/>
    <property type="evidence" value="ECO:0007669"/>
    <property type="project" value="InterPro"/>
</dbReference>
<proteinExistence type="predicted"/>
<dbReference type="EC" id="1.1.5.3" evidence="7"/>
<dbReference type="PANTHER" id="PTHR43400">
    <property type="entry name" value="FUMARATE REDUCTASE"/>
    <property type="match status" value="1"/>
</dbReference>
<dbReference type="KEGG" id="acij:JS278_00266"/>
<keyword evidence="5 7" id="KW-0560">Oxidoreductase</keyword>
<dbReference type="EMBL" id="CP025198">
    <property type="protein sequence ID" value="AXE37463.1"/>
    <property type="molecule type" value="Genomic_DNA"/>
</dbReference>
<dbReference type="SUPFAM" id="SSF51905">
    <property type="entry name" value="FAD/NAD(P)-binding domain"/>
    <property type="match status" value="1"/>
</dbReference>
<comment type="cofactor">
    <cofactor evidence="1">
        <name>FAD</name>
        <dbReference type="ChEBI" id="CHEBI:57692"/>
    </cofactor>
</comment>
<dbReference type="Pfam" id="PF00890">
    <property type="entry name" value="FAD_binding_2"/>
    <property type="match status" value="1"/>
</dbReference>
<evidence type="ECO:0000256" key="2">
    <source>
        <dbReference type="ARBA" id="ARBA00022630"/>
    </source>
</evidence>
<evidence type="ECO:0000313" key="8">
    <source>
        <dbReference type="Proteomes" id="UP000251995"/>
    </source>
</evidence>
<dbReference type="InterPro" id="IPR003953">
    <property type="entry name" value="FAD-dep_OxRdtase_2_FAD-bd"/>
</dbReference>
<dbReference type="NCBIfam" id="TIGR03378">
    <property type="entry name" value="glycerol3P_GlpB"/>
    <property type="match status" value="1"/>
</dbReference>
<evidence type="ECO:0000256" key="5">
    <source>
        <dbReference type="ARBA" id="ARBA00023002"/>
    </source>
</evidence>
<evidence type="ECO:0000259" key="6">
    <source>
        <dbReference type="Pfam" id="PF00890"/>
    </source>
</evidence>
<dbReference type="GO" id="GO:0004368">
    <property type="term" value="F:glycerol-3-phosphate dehydrogenase (quinone) activity"/>
    <property type="evidence" value="ECO:0007669"/>
    <property type="project" value="UniProtKB-EC"/>
</dbReference>
<evidence type="ECO:0000256" key="1">
    <source>
        <dbReference type="ARBA" id="ARBA00001974"/>
    </source>
</evidence>
<evidence type="ECO:0000313" key="7">
    <source>
        <dbReference type="EMBL" id="AXE37463.1"/>
    </source>
</evidence>
<keyword evidence="4" id="KW-0274">FAD</keyword>
<dbReference type="InterPro" id="IPR009158">
    <property type="entry name" value="G3P_DH_GlpB_su"/>
</dbReference>
<protein>
    <submittedName>
        <fullName evidence="7">Anaerobic glycerol-3-phosphate dehydrogenase subunit B</fullName>
        <ecNumber evidence="7">1.1.5.3</ecNumber>
    </submittedName>
</protein>
<dbReference type="RefSeq" id="WP_114043615.1">
    <property type="nucleotide sequence ID" value="NZ_CP025198.1"/>
</dbReference>
<dbReference type="Proteomes" id="UP000251995">
    <property type="component" value="Chromosome"/>
</dbReference>